<name>A0A7I7WU52_MYCGU</name>
<gene>
    <name evidence="2" type="ORF">MGAD_43180</name>
</gene>
<dbReference type="InterPro" id="IPR003607">
    <property type="entry name" value="HD/PDEase_dom"/>
</dbReference>
<organism evidence="2 3">
    <name type="scientific">Mycolicibacterium gadium</name>
    <name type="common">Mycobacterium gadium</name>
    <dbReference type="NCBI Taxonomy" id="1794"/>
    <lineage>
        <taxon>Bacteria</taxon>
        <taxon>Bacillati</taxon>
        <taxon>Actinomycetota</taxon>
        <taxon>Actinomycetes</taxon>
        <taxon>Mycobacteriales</taxon>
        <taxon>Mycobacteriaceae</taxon>
        <taxon>Mycolicibacterium</taxon>
    </lineage>
</organism>
<dbReference type="SUPFAM" id="SSF109604">
    <property type="entry name" value="HD-domain/PDEase-like"/>
    <property type="match status" value="1"/>
</dbReference>
<accession>A0A7I7WU52</accession>
<protein>
    <recommendedName>
        <fullName evidence="1">HD domain-containing protein</fullName>
    </recommendedName>
</protein>
<dbReference type="KEGG" id="mgad:MGAD_43180"/>
<dbReference type="EMBL" id="AP022608">
    <property type="protein sequence ID" value="BBZ19983.1"/>
    <property type="molecule type" value="Genomic_DNA"/>
</dbReference>
<dbReference type="Gene3D" id="1.10.3210.10">
    <property type="entry name" value="Hypothetical protein af1432"/>
    <property type="match status" value="1"/>
</dbReference>
<dbReference type="PANTHER" id="PTHR35569">
    <property type="entry name" value="CYANAMIDE HYDRATASE DDI2-RELATED"/>
    <property type="match status" value="1"/>
</dbReference>
<sequence>MFRWGHRGGMTDHVTTDTAQWGLPDSTVCAAAVELASDVSPDFLHNHCVRSYLFARELAAADGLRGGVDYDEEVVFLASVLHDLGLTKYGAGDQRFEVEGADAAARFLREQGLTDDRVTTVWQSIALHTSIGLGHRFGTEQAVCHSGIDLDVAGSQRDRLPKGFADRVLAAWARHNLGFAITQAIARGTQANPMKAPPFSFPAHVHQLVNDAHRLTFAEVVTNAGWGDEFAQPG</sequence>
<dbReference type="CDD" id="cd00077">
    <property type="entry name" value="HDc"/>
    <property type="match status" value="1"/>
</dbReference>
<evidence type="ECO:0000259" key="1">
    <source>
        <dbReference type="Pfam" id="PF01966"/>
    </source>
</evidence>
<dbReference type="Pfam" id="PF01966">
    <property type="entry name" value="HD"/>
    <property type="match status" value="1"/>
</dbReference>
<dbReference type="PANTHER" id="PTHR35569:SF1">
    <property type="entry name" value="CYANAMIDE HYDRATASE DDI2-RELATED"/>
    <property type="match status" value="1"/>
</dbReference>
<dbReference type="InterPro" id="IPR006674">
    <property type="entry name" value="HD_domain"/>
</dbReference>
<dbReference type="Proteomes" id="UP000466187">
    <property type="component" value="Chromosome"/>
</dbReference>
<evidence type="ECO:0000313" key="3">
    <source>
        <dbReference type="Proteomes" id="UP000466187"/>
    </source>
</evidence>
<proteinExistence type="predicted"/>
<evidence type="ECO:0000313" key="2">
    <source>
        <dbReference type="EMBL" id="BBZ19983.1"/>
    </source>
</evidence>
<reference evidence="2 3" key="1">
    <citation type="journal article" date="2019" name="Emerg. Microbes Infect.">
        <title>Comprehensive subspecies identification of 175 nontuberculous mycobacteria species based on 7547 genomic profiles.</title>
        <authorList>
            <person name="Matsumoto Y."/>
            <person name="Kinjo T."/>
            <person name="Motooka D."/>
            <person name="Nabeya D."/>
            <person name="Jung N."/>
            <person name="Uechi K."/>
            <person name="Horii T."/>
            <person name="Iida T."/>
            <person name="Fujita J."/>
            <person name="Nakamura S."/>
        </authorList>
    </citation>
    <scope>NUCLEOTIDE SEQUENCE [LARGE SCALE GENOMIC DNA]</scope>
    <source>
        <strain evidence="2 3">JCM 12688</strain>
    </source>
</reference>
<feature type="domain" description="HD" evidence="1">
    <location>
        <begin position="46"/>
        <end position="132"/>
    </location>
</feature>
<dbReference type="AlphaFoldDB" id="A0A7I7WU52"/>